<sequence>MMLILLLNDNLEDDGHLIEAVLTPRIVLLLVQLRNRNIECSLSFAVLSLNLMRAAGADGLDNILSPVQCKMKSCEGAYAVYRIELLSITSQALSFFRVIKSFFECQKECVTKQSMTCLSRNVCGLAMPPNSEVILSVKMCAIANGMGTDGLRRLCMCTAAAGARQLAAICPRIVLS</sequence>
<reference evidence="3" key="2">
    <citation type="submission" date="2019-09" db="UniProtKB">
        <authorList>
            <consortium name="WormBaseParasite"/>
        </authorList>
    </citation>
    <scope>IDENTIFICATION</scope>
</reference>
<evidence type="ECO:0000313" key="2">
    <source>
        <dbReference type="Proteomes" id="UP000050761"/>
    </source>
</evidence>
<evidence type="ECO:0000313" key="1">
    <source>
        <dbReference type="EMBL" id="VDO19226.1"/>
    </source>
</evidence>
<dbReference type="Proteomes" id="UP000050761">
    <property type="component" value="Unassembled WGS sequence"/>
</dbReference>
<accession>A0A3P7TDD6</accession>
<dbReference type="EMBL" id="UZAH01000745">
    <property type="protein sequence ID" value="VDO19226.1"/>
    <property type="molecule type" value="Genomic_DNA"/>
</dbReference>
<dbReference type="AlphaFoldDB" id="A0A183F3V1"/>
<dbReference type="WBParaSite" id="HPBE_0000084301-mRNA-1">
    <property type="protein sequence ID" value="HPBE_0000084301-mRNA-1"/>
    <property type="gene ID" value="HPBE_0000084301"/>
</dbReference>
<protein>
    <submittedName>
        <fullName evidence="3">WAPL domain-containing protein</fullName>
    </submittedName>
</protein>
<organism evidence="2 3">
    <name type="scientific">Heligmosomoides polygyrus</name>
    <name type="common">Parasitic roundworm</name>
    <dbReference type="NCBI Taxonomy" id="6339"/>
    <lineage>
        <taxon>Eukaryota</taxon>
        <taxon>Metazoa</taxon>
        <taxon>Ecdysozoa</taxon>
        <taxon>Nematoda</taxon>
        <taxon>Chromadorea</taxon>
        <taxon>Rhabditida</taxon>
        <taxon>Rhabditina</taxon>
        <taxon>Rhabditomorpha</taxon>
        <taxon>Strongyloidea</taxon>
        <taxon>Heligmosomidae</taxon>
        <taxon>Heligmosomoides</taxon>
    </lineage>
</organism>
<keyword evidence="2" id="KW-1185">Reference proteome</keyword>
<evidence type="ECO:0000313" key="3">
    <source>
        <dbReference type="WBParaSite" id="HPBE_0000084301-mRNA-1"/>
    </source>
</evidence>
<gene>
    <name evidence="1" type="ORF">HPBE_LOCUS844</name>
</gene>
<dbReference type="PANTHER" id="PTHR34401:SF3">
    <property type="entry name" value="DB DOMAIN-CONTAINING PROTEIN"/>
    <property type="match status" value="1"/>
</dbReference>
<proteinExistence type="predicted"/>
<dbReference type="OrthoDB" id="5780784at2759"/>
<reference evidence="1 2" key="1">
    <citation type="submission" date="2018-11" db="EMBL/GenBank/DDBJ databases">
        <authorList>
            <consortium name="Pathogen Informatics"/>
        </authorList>
    </citation>
    <scope>NUCLEOTIDE SEQUENCE [LARGE SCALE GENOMIC DNA]</scope>
</reference>
<dbReference type="PANTHER" id="PTHR34401">
    <property type="entry name" value="PROTEIN CBG12388-RELATED"/>
    <property type="match status" value="1"/>
</dbReference>
<name>A0A183F3V1_HELPZ</name>
<accession>A0A183F3V1</accession>